<evidence type="ECO:0000313" key="1">
    <source>
        <dbReference type="EMBL" id="MBP1464478.1"/>
    </source>
</evidence>
<gene>
    <name evidence="1" type="ORF">EYB53_002035</name>
</gene>
<keyword evidence="2" id="KW-1185">Reference proteome</keyword>
<dbReference type="EMBL" id="SIJK02000002">
    <property type="protein sequence ID" value="MBP1464478.1"/>
    <property type="molecule type" value="Genomic_DNA"/>
</dbReference>
<comment type="caution">
    <text evidence="1">The sequence shown here is derived from an EMBL/GenBank/DDBJ whole genome shotgun (WGS) entry which is preliminary data.</text>
</comment>
<reference evidence="1 2" key="1">
    <citation type="submission" date="2021-03" db="EMBL/GenBank/DDBJ databases">
        <authorList>
            <person name="Grouzdev D.S."/>
        </authorList>
    </citation>
    <scope>NUCLEOTIDE SEQUENCE [LARGE SCALE GENOMIC DNA]</scope>
    <source>
        <strain evidence="1 2">M50-1</strain>
    </source>
</reference>
<dbReference type="Proteomes" id="UP001193081">
    <property type="component" value="Unassembled WGS sequence"/>
</dbReference>
<name>A0ABS4D4Y8_9CHLR</name>
<dbReference type="RefSeq" id="WP_135476222.1">
    <property type="nucleotide sequence ID" value="NZ_SIJK02000002.1"/>
</dbReference>
<accession>A0ABS4D4Y8</accession>
<protein>
    <submittedName>
        <fullName evidence="1">Uncharacterized protein</fullName>
    </submittedName>
</protein>
<sequence>MSNPHSPDQAAARLARALHTNDELTPEEAAALLPEFILAERSGEDVDNNPAYAALLRHLDHNEASLRLYEQLSEDMDLLLDPAETLPVIDRTPPSFFSPPTPKGEHVLLQVLQGMVRRFRLTINMPRLAPALATLSGSQQALFAGTLTEVTGAPMLSLSTGHDHDGPWIRVLVRDTTGATRWQIRLVIGDETLSATTDERGLAHFTLPALPEASQVQMMCEEVRG</sequence>
<organism evidence="1 2">
    <name type="scientific">Candidatus Chloroploca mongolica</name>
    <dbReference type="NCBI Taxonomy" id="2528176"/>
    <lineage>
        <taxon>Bacteria</taxon>
        <taxon>Bacillati</taxon>
        <taxon>Chloroflexota</taxon>
        <taxon>Chloroflexia</taxon>
        <taxon>Chloroflexales</taxon>
        <taxon>Chloroflexineae</taxon>
        <taxon>Oscillochloridaceae</taxon>
        <taxon>Candidatus Chloroploca</taxon>
    </lineage>
</organism>
<evidence type="ECO:0000313" key="2">
    <source>
        <dbReference type="Proteomes" id="UP001193081"/>
    </source>
</evidence>
<proteinExistence type="predicted"/>